<dbReference type="EMBL" id="JYON01000017">
    <property type="protein sequence ID" value="KJH70829.1"/>
    <property type="molecule type" value="Genomic_DNA"/>
</dbReference>
<dbReference type="RefSeq" id="WP_045055611.1">
    <property type="nucleotide sequence ID" value="NZ_CAWMDP010000003.1"/>
</dbReference>
<organism evidence="2 3">
    <name type="scientific">Aliterella atlantica CENA595</name>
    <dbReference type="NCBI Taxonomy" id="1618023"/>
    <lineage>
        <taxon>Bacteria</taxon>
        <taxon>Bacillati</taxon>
        <taxon>Cyanobacteriota</taxon>
        <taxon>Cyanophyceae</taxon>
        <taxon>Chroococcidiopsidales</taxon>
        <taxon>Aliterellaceae</taxon>
        <taxon>Aliterella</taxon>
    </lineage>
</organism>
<dbReference type="OrthoDB" id="428271at2"/>
<sequence>MANQTLFIVKLLVVSVIVSVAIKFVPLSVPATTTNALIGILTPTLLMAIALLSRYAFRQQRT</sequence>
<evidence type="ECO:0000313" key="3">
    <source>
        <dbReference type="Proteomes" id="UP000032452"/>
    </source>
</evidence>
<dbReference type="STRING" id="1618023.UH38_15625"/>
<comment type="caution">
    <text evidence="2">The sequence shown here is derived from an EMBL/GenBank/DDBJ whole genome shotgun (WGS) entry which is preliminary data.</text>
</comment>
<keyword evidence="1" id="KW-0472">Membrane</keyword>
<evidence type="ECO:0000256" key="1">
    <source>
        <dbReference type="SAM" id="Phobius"/>
    </source>
</evidence>
<evidence type="ECO:0000313" key="2">
    <source>
        <dbReference type="EMBL" id="KJH70829.1"/>
    </source>
</evidence>
<keyword evidence="1" id="KW-0812">Transmembrane</keyword>
<accession>A0A0D8ZQR9</accession>
<name>A0A0D8ZQR9_9CYAN</name>
<gene>
    <name evidence="2" type="ORF">UH38_15625</name>
</gene>
<keyword evidence="3" id="KW-1185">Reference proteome</keyword>
<feature type="transmembrane region" description="Helical" evidence="1">
    <location>
        <begin position="7"/>
        <end position="25"/>
    </location>
</feature>
<feature type="transmembrane region" description="Helical" evidence="1">
    <location>
        <begin position="37"/>
        <end position="57"/>
    </location>
</feature>
<dbReference type="AlphaFoldDB" id="A0A0D8ZQR9"/>
<protein>
    <submittedName>
        <fullName evidence="2">Uncharacterized protein</fullName>
    </submittedName>
</protein>
<dbReference type="Proteomes" id="UP000032452">
    <property type="component" value="Unassembled WGS sequence"/>
</dbReference>
<proteinExistence type="predicted"/>
<keyword evidence="1" id="KW-1133">Transmembrane helix</keyword>
<reference evidence="2 3" key="1">
    <citation type="submission" date="2015-02" db="EMBL/GenBank/DDBJ databases">
        <title>Draft genome of a novel marine cyanobacterium (Chroococcales) isolated from South Atlantic Ocean.</title>
        <authorList>
            <person name="Rigonato J."/>
            <person name="Alvarenga D.O."/>
            <person name="Branco L.H."/>
            <person name="Varani A.M."/>
            <person name="Brandini F.P."/>
            <person name="Fiore M.F."/>
        </authorList>
    </citation>
    <scope>NUCLEOTIDE SEQUENCE [LARGE SCALE GENOMIC DNA]</scope>
    <source>
        <strain evidence="2 3">CENA595</strain>
    </source>
</reference>